<dbReference type="EMBL" id="JBHLXH010000001">
    <property type="protein sequence ID" value="MFC0221771.1"/>
    <property type="molecule type" value="Genomic_DNA"/>
</dbReference>
<name>A0ABV6DYG8_9ACTN</name>
<feature type="compositionally biased region" description="Polar residues" evidence="1">
    <location>
        <begin position="36"/>
        <end position="48"/>
    </location>
</feature>
<protein>
    <submittedName>
        <fullName evidence="3">Uncharacterized protein</fullName>
    </submittedName>
</protein>
<feature type="chain" id="PRO_5046005050" evidence="2">
    <location>
        <begin position="21"/>
        <end position="48"/>
    </location>
</feature>
<dbReference type="Proteomes" id="UP001589698">
    <property type="component" value="Unassembled WGS sequence"/>
</dbReference>
<comment type="caution">
    <text evidence="3">The sequence shown here is derived from an EMBL/GenBank/DDBJ whole genome shotgun (WGS) entry which is preliminary data.</text>
</comment>
<keyword evidence="2" id="KW-0732">Signal</keyword>
<evidence type="ECO:0000313" key="4">
    <source>
        <dbReference type="Proteomes" id="UP001589698"/>
    </source>
</evidence>
<sequence>MSRIALIPVAVLLAAGAVVAGPGESAPAQPARSDVSHVTDTGITATAR</sequence>
<gene>
    <name evidence="3" type="ORF">ACFFJG_04710</name>
</gene>
<reference evidence="3 4" key="1">
    <citation type="submission" date="2024-09" db="EMBL/GenBank/DDBJ databases">
        <authorList>
            <person name="Sun Q."/>
            <person name="Mori K."/>
        </authorList>
    </citation>
    <scope>NUCLEOTIDE SEQUENCE [LARGE SCALE GENOMIC DNA]</scope>
    <source>
        <strain evidence="3 4">CCM 8654</strain>
    </source>
</reference>
<accession>A0ABV6DYG8</accession>
<evidence type="ECO:0000313" key="3">
    <source>
        <dbReference type="EMBL" id="MFC0221771.1"/>
    </source>
</evidence>
<evidence type="ECO:0000256" key="1">
    <source>
        <dbReference type="SAM" id="MobiDB-lite"/>
    </source>
</evidence>
<evidence type="ECO:0000256" key="2">
    <source>
        <dbReference type="SAM" id="SignalP"/>
    </source>
</evidence>
<keyword evidence="4" id="KW-1185">Reference proteome</keyword>
<feature type="region of interest" description="Disordered" evidence="1">
    <location>
        <begin position="22"/>
        <end position="48"/>
    </location>
</feature>
<proteinExistence type="predicted"/>
<feature type="signal peptide" evidence="2">
    <location>
        <begin position="1"/>
        <end position="20"/>
    </location>
</feature>
<organism evidence="3 4">
    <name type="scientific">Nocardioides zeicaulis</name>
    <dbReference type="NCBI Taxonomy" id="1776857"/>
    <lineage>
        <taxon>Bacteria</taxon>
        <taxon>Bacillati</taxon>
        <taxon>Actinomycetota</taxon>
        <taxon>Actinomycetes</taxon>
        <taxon>Propionibacteriales</taxon>
        <taxon>Nocardioidaceae</taxon>
        <taxon>Nocardioides</taxon>
    </lineage>
</organism>
<dbReference type="RefSeq" id="WP_378517444.1">
    <property type="nucleotide sequence ID" value="NZ_CBCSDI010000025.1"/>
</dbReference>